<dbReference type="GeneID" id="37014720"/>
<gene>
    <name evidence="6" type="ORF">BCV69DRAFT_284276</name>
</gene>
<dbReference type="RefSeq" id="XP_025346279.1">
    <property type="nucleotide sequence ID" value="XM_025492986.1"/>
</dbReference>
<evidence type="ECO:0000313" key="6">
    <source>
        <dbReference type="EMBL" id="PWN19119.1"/>
    </source>
</evidence>
<dbReference type="InterPro" id="IPR001892">
    <property type="entry name" value="Ribosomal_uS13"/>
</dbReference>
<dbReference type="PIRSF" id="PIRSF002134">
    <property type="entry name" value="Ribosomal_S13"/>
    <property type="match status" value="1"/>
</dbReference>
<dbReference type="GO" id="GO:0006412">
    <property type="term" value="P:translation"/>
    <property type="evidence" value="ECO:0007669"/>
    <property type="project" value="InterPro"/>
</dbReference>
<keyword evidence="2 4" id="KW-0689">Ribosomal protein</keyword>
<dbReference type="Gene3D" id="4.10.910.10">
    <property type="entry name" value="30s ribosomal protein s13, domain 2"/>
    <property type="match status" value="1"/>
</dbReference>
<dbReference type="InterPro" id="IPR018269">
    <property type="entry name" value="Ribosomal_uS13_CS"/>
</dbReference>
<dbReference type="GO" id="GO:0015935">
    <property type="term" value="C:small ribosomal subunit"/>
    <property type="evidence" value="ECO:0007669"/>
    <property type="project" value="TreeGrafter"/>
</dbReference>
<dbReference type="PANTHER" id="PTHR10871:SF1">
    <property type="entry name" value="SMALL RIBOSOMAL SUBUNIT PROTEIN US13M"/>
    <property type="match status" value="1"/>
</dbReference>
<dbReference type="GO" id="GO:0005739">
    <property type="term" value="C:mitochondrion"/>
    <property type="evidence" value="ECO:0007669"/>
    <property type="project" value="TreeGrafter"/>
</dbReference>
<evidence type="ECO:0000256" key="3">
    <source>
        <dbReference type="ARBA" id="ARBA00023274"/>
    </source>
</evidence>
<dbReference type="Gene3D" id="1.10.8.50">
    <property type="match status" value="1"/>
</dbReference>
<dbReference type="OrthoDB" id="525520at2759"/>
<dbReference type="EMBL" id="KZ819332">
    <property type="protein sequence ID" value="PWN19119.1"/>
    <property type="molecule type" value="Genomic_DNA"/>
</dbReference>
<dbReference type="PROSITE" id="PS50159">
    <property type="entry name" value="RIBOSOMAL_S13_2"/>
    <property type="match status" value="1"/>
</dbReference>
<dbReference type="PROSITE" id="PS00646">
    <property type="entry name" value="RIBOSOMAL_S13_1"/>
    <property type="match status" value="1"/>
</dbReference>
<dbReference type="Proteomes" id="UP000245942">
    <property type="component" value="Unassembled WGS sequence"/>
</dbReference>
<dbReference type="PANTHER" id="PTHR10871">
    <property type="entry name" value="30S RIBOSOMAL PROTEIN S13/40S RIBOSOMAL PROTEIN S18"/>
    <property type="match status" value="1"/>
</dbReference>
<dbReference type="SUPFAM" id="SSF46946">
    <property type="entry name" value="S13-like H2TH domain"/>
    <property type="match status" value="1"/>
</dbReference>
<name>A0A316U153_9BASI</name>
<dbReference type="AlphaFoldDB" id="A0A316U153"/>
<comment type="similarity">
    <text evidence="1 4">Belongs to the universal ribosomal protein uS13 family.</text>
</comment>
<feature type="region of interest" description="Disordered" evidence="5">
    <location>
        <begin position="61"/>
        <end position="118"/>
    </location>
</feature>
<evidence type="ECO:0000256" key="2">
    <source>
        <dbReference type="ARBA" id="ARBA00022980"/>
    </source>
</evidence>
<dbReference type="InterPro" id="IPR010979">
    <property type="entry name" value="Ribosomal_uS13-like_H2TH"/>
</dbReference>
<dbReference type="STRING" id="1684307.A0A316U153"/>
<evidence type="ECO:0000256" key="1">
    <source>
        <dbReference type="ARBA" id="ARBA00008080"/>
    </source>
</evidence>
<dbReference type="Pfam" id="PF00416">
    <property type="entry name" value="Ribosomal_S13"/>
    <property type="match status" value="2"/>
</dbReference>
<dbReference type="GO" id="GO:0003735">
    <property type="term" value="F:structural constituent of ribosome"/>
    <property type="evidence" value="ECO:0007669"/>
    <property type="project" value="InterPro"/>
</dbReference>
<dbReference type="GO" id="GO:0003723">
    <property type="term" value="F:RNA binding"/>
    <property type="evidence" value="ECO:0007669"/>
    <property type="project" value="InterPro"/>
</dbReference>
<sequence>MFLLGRQLPDSQKVSIALTAFYGLSHTLASRLCARLQLHEAAKVGELTDGQVTQMSAYLSSPGSIPAQQGKITRSPLIGQKGKETSTSTSSSASSSSSSSSSSTSLPPSQRASPSSDPLRSLLLESDLRRAMQANIAHHRNVGSYKGKRHQQGLPVRGQRTSSNGLTARKLNRIERRGYASLVGSSR</sequence>
<evidence type="ECO:0000256" key="5">
    <source>
        <dbReference type="SAM" id="MobiDB-lite"/>
    </source>
</evidence>
<organism evidence="6 7">
    <name type="scientific">Pseudomicrostroma glucosiphilum</name>
    <dbReference type="NCBI Taxonomy" id="1684307"/>
    <lineage>
        <taxon>Eukaryota</taxon>
        <taxon>Fungi</taxon>
        <taxon>Dikarya</taxon>
        <taxon>Basidiomycota</taxon>
        <taxon>Ustilaginomycotina</taxon>
        <taxon>Exobasidiomycetes</taxon>
        <taxon>Microstromatales</taxon>
        <taxon>Microstromatales incertae sedis</taxon>
        <taxon>Pseudomicrostroma</taxon>
    </lineage>
</organism>
<feature type="compositionally biased region" description="Polar residues" evidence="5">
    <location>
        <begin position="61"/>
        <end position="72"/>
    </location>
</feature>
<evidence type="ECO:0000256" key="4">
    <source>
        <dbReference type="RuleBase" id="RU003830"/>
    </source>
</evidence>
<reference evidence="6 7" key="1">
    <citation type="journal article" date="2018" name="Mol. Biol. Evol.">
        <title>Broad Genomic Sampling Reveals a Smut Pathogenic Ancestry of the Fungal Clade Ustilaginomycotina.</title>
        <authorList>
            <person name="Kijpornyongpan T."/>
            <person name="Mondo S.J."/>
            <person name="Barry K."/>
            <person name="Sandor L."/>
            <person name="Lee J."/>
            <person name="Lipzen A."/>
            <person name="Pangilinan J."/>
            <person name="LaButti K."/>
            <person name="Hainaut M."/>
            <person name="Henrissat B."/>
            <person name="Grigoriev I.V."/>
            <person name="Spatafora J.W."/>
            <person name="Aime M.C."/>
        </authorList>
    </citation>
    <scope>NUCLEOTIDE SEQUENCE [LARGE SCALE GENOMIC DNA]</scope>
    <source>
        <strain evidence="6 7">MCA 4718</strain>
    </source>
</reference>
<evidence type="ECO:0000313" key="7">
    <source>
        <dbReference type="Proteomes" id="UP000245942"/>
    </source>
</evidence>
<accession>A0A316U153</accession>
<protein>
    <submittedName>
        <fullName evidence="6">S13-like H2TH domain-containing protein</fullName>
    </submittedName>
</protein>
<proteinExistence type="inferred from homology"/>
<feature type="region of interest" description="Disordered" evidence="5">
    <location>
        <begin position="138"/>
        <end position="165"/>
    </location>
</feature>
<dbReference type="InterPro" id="IPR027437">
    <property type="entry name" value="Rbsml_uS13_C"/>
</dbReference>
<keyword evidence="3 4" id="KW-0687">Ribonucleoprotein</keyword>
<keyword evidence="7" id="KW-1185">Reference proteome</keyword>
<feature type="compositionally biased region" description="Basic residues" evidence="5">
    <location>
        <begin position="138"/>
        <end position="151"/>
    </location>
</feature>
<feature type="compositionally biased region" description="Low complexity" evidence="5">
    <location>
        <begin position="85"/>
        <end position="118"/>
    </location>
</feature>